<evidence type="ECO:0000313" key="3">
    <source>
        <dbReference type="EMBL" id="MFC1430228.1"/>
    </source>
</evidence>
<dbReference type="Gene3D" id="3.20.20.70">
    <property type="entry name" value="Aldolase class I"/>
    <property type="match status" value="1"/>
</dbReference>
<dbReference type="InterPro" id="IPR013785">
    <property type="entry name" value="Aldolase_TIM"/>
</dbReference>
<dbReference type="InterPro" id="IPR002252">
    <property type="entry name" value="Glyco_hydro_36"/>
</dbReference>
<protein>
    <submittedName>
        <fullName evidence="3">Glycoside hydrolase family 36 protein</fullName>
        <ecNumber evidence="3">3.2.1.-</ecNumber>
    </submittedName>
</protein>
<name>A0ABV6WWV8_9ACTN</name>
<dbReference type="SUPFAM" id="SSF51445">
    <property type="entry name" value="(Trans)glycosidases"/>
    <property type="match status" value="1"/>
</dbReference>
<evidence type="ECO:0000313" key="4">
    <source>
        <dbReference type="Proteomes" id="UP001592530"/>
    </source>
</evidence>
<dbReference type="InterPro" id="IPR017853">
    <property type="entry name" value="GH"/>
</dbReference>
<sequence>MPHLLDLGPLRIPAQLTGPPRAVAGGLLLPPGRVALLHGLPDAQVYRHGWNSWSPSGWRAMDDTPLRIANPVRRLTADDTVWDEETRHHSAAVAALTAGDGNVLLLGALGLNVPRLSVDRDTLSGWFEDEAAGEAPWFCGYGPELEVFARYAELLGERLGRTGRKAGNVWCSWYAYHEDIDENTLHTDLEGLAGLPFDVFQVDDGWEHMVGDWGANAKFPSGMDDLAARITAAGLTPGLWIAPFIARPDAQVVKEKPQLFLADRAGAPVPAGYNWGGPYYALDVTLPEAQDHLRRLTETVVGWGFRYLKLDFVNAAAITARRHDPAVGRESAYREAMRLIRETAGEDVYILGSGAPVLPSIGVCDGIRVGPDVAPFWTHYATEDPSDATAENALVASVNRLWLKGLVELDPDVAYFRNRHSLLTAAQRRLLIDLAHVCDFRATSDPPGWLGTAERAVLADFLTSRPAVRQLDRYRFEVGEQVVDFTAAALRRSG</sequence>
<comment type="caution">
    <text evidence="3">The sequence shown here is derived from an EMBL/GenBank/DDBJ whole genome shotgun (WGS) entry which is preliminary data.</text>
</comment>
<proteinExistence type="predicted"/>
<evidence type="ECO:0000256" key="1">
    <source>
        <dbReference type="ARBA" id="ARBA00022801"/>
    </source>
</evidence>
<dbReference type="EC" id="3.2.1.-" evidence="3"/>
<evidence type="ECO:0000256" key="2">
    <source>
        <dbReference type="ARBA" id="ARBA00023295"/>
    </source>
</evidence>
<dbReference type="RefSeq" id="WP_380549563.1">
    <property type="nucleotide sequence ID" value="NZ_JBHEZY010000002.1"/>
</dbReference>
<accession>A0ABV6WWV8</accession>
<dbReference type="PANTHER" id="PTHR43053:SF3">
    <property type="entry name" value="ALPHA-GALACTOSIDASE C-RELATED"/>
    <property type="match status" value="1"/>
</dbReference>
<keyword evidence="1 3" id="KW-0378">Hydrolase</keyword>
<dbReference type="Pfam" id="PF02065">
    <property type="entry name" value="Melibiase"/>
    <property type="match status" value="1"/>
</dbReference>
<dbReference type="InterPro" id="IPR050985">
    <property type="entry name" value="Alpha-glycosidase_related"/>
</dbReference>
<organism evidence="3 4">
    <name type="scientific">Streptacidiphilus alkalitolerans</name>
    <dbReference type="NCBI Taxonomy" id="3342712"/>
    <lineage>
        <taxon>Bacteria</taxon>
        <taxon>Bacillati</taxon>
        <taxon>Actinomycetota</taxon>
        <taxon>Actinomycetes</taxon>
        <taxon>Kitasatosporales</taxon>
        <taxon>Streptomycetaceae</taxon>
        <taxon>Streptacidiphilus</taxon>
    </lineage>
</organism>
<keyword evidence="2 3" id="KW-0326">Glycosidase</keyword>
<reference evidence="3 4" key="1">
    <citation type="submission" date="2024-09" db="EMBL/GenBank/DDBJ databases">
        <authorList>
            <person name="Lee S.D."/>
        </authorList>
    </citation>
    <scope>NUCLEOTIDE SEQUENCE [LARGE SCALE GENOMIC DNA]</scope>
    <source>
        <strain evidence="3 4">N1-3</strain>
    </source>
</reference>
<dbReference type="Proteomes" id="UP001592530">
    <property type="component" value="Unassembled WGS sequence"/>
</dbReference>
<dbReference type="CDD" id="cd14791">
    <property type="entry name" value="GH36"/>
    <property type="match status" value="1"/>
</dbReference>
<dbReference type="GO" id="GO:0016798">
    <property type="term" value="F:hydrolase activity, acting on glycosyl bonds"/>
    <property type="evidence" value="ECO:0007669"/>
    <property type="project" value="UniProtKB-KW"/>
</dbReference>
<dbReference type="PANTHER" id="PTHR43053">
    <property type="entry name" value="GLYCOSIDASE FAMILY 31"/>
    <property type="match status" value="1"/>
</dbReference>
<dbReference type="EMBL" id="JBHEZY010000002">
    <property type="protein sequence ID" value="MFC1430228.1"/>
    <property type="molecule type" value="Genomic_DNA"/>
</dbReference>
<gene>
    <name evidence="3" type="ORF">ACEZDB_06075</name>
</gene>